<sequence>MFQHYRNVFFYSHEAVTKIRYLLAEAGYVCPNGGRGRGKAFQVKSWHAVVTCGSSALSPRRRLGRPICLAPCVRPTKESAPRTGQNAGFHFWGQTSWPFAAPCGILGSTAVIEPAVVGADTGRNSFAVLPTSGSELRSRWFLPPVLG</sequence>
<organism evidence="1 2">
    <name type="scientific">Pleurodeles waltl</name>
    <name type="common">Iberian ribbed newt</name>
    <dbReference type="NCBI Taxonomy" id="8319"/>
    <lineage>
        <taxon>Eukaryota</taxon>
        <taxon>Metazoa</taxon>
        <taxon>Chordata</taxon>
        <taxon>Craniata</taxon>
        <taxon>Vertebrata</taxon>
        <taxon>Euteleostomi</taxon>
        <taxon>Amphibia</taxon>
        <taxon>Batrachia</taxon>
        <taxon>Caudata</taxon>
        <taxon>Salamandroidea</taxon>
        <taxon>Salamandridae</taxon>
        <taxon>Pleurodelinae</taxon>
        <taxon>Pleurodeles</taxon>
    </lineage>
</organism>
<comment type="caution">
    <text evidence="1">The sequence shown here is derived from an EMBL/GenBank/DDBJ whole genome shotgun (WGS) entry which is preliminary data.</text>
</comment>
<proteinExistence type="predicted"/>
<evidence type="ECO:0000313" key="1">
    <source>
        <dbReference type="EMBL" id="KAJ1200310.1"/>
    </source>
</evidence>
<gene>
    <name evidence="1" type="ORF">NDU88_004134</name>
</gene>
<keyword evidence="2" id="KW-1185">Reference proteome</keyword>
<dbReference type="AlphaFoldDB" id="A0AAV7VJC7"/>
<protein>
    <submittedName>
        <fullName evidence="1">Uncharacterized protein</fullName>
    </submittedName>
</protein>
<accession>A0AAV7VJC7</accession>
<name>A0AAV7VJC7_PLEWA</name>
<dbReference type="Proteomes" id="UP001066276">
    <property type="component" value="Chromosome 2_1"/>
</dbReference>
<dbReference type="EMBL" id="JANPWB010000003">
    <property type="protein sequence ID" value="KAJ1200310.1"/>
    <property type="molecule type" value="Genomic_DNA"/>
</dbReference>
<evidence type="ECO:0000313" key="2">
    <source>
        <dbReference type="Proteomes" id="UP001066276"/>
    </source>
</evidence>
<reference evidence="1" key="1">
    <citation type="journal article" date="2022" name="bioRxiv">
        <title>Sequencing and chromosome-scale assembly of the giantPleurodeles waltlgenome.</title>
        <authorList>
            <person name="Brown T."/>
            <person name="Elewa A."/>
            <person name="Iarovenko S."/>
            <person name="Subramanian E."/>
            <person name="Araus A.J."/>
            <person name="Petzold A."/>
            <person name="Susuki M."/>
            <person name="Suzuki K.-i.T."/>
            <person name="Hayashi T."/>
            <person name="Toyoda A."/>
            <person name="Oliveira C."/>
            <person name="Osipova E."/>
            <person name="Leigh N.D."/>
            <person name="Simon A."/>
            <person name="Yun M.H."/>
        </authorList>
    </citation>
    <scope>NUCLEOTIDE SEQUENCE</scope>
    <source>
        <strain evidence="1">20211129_DDA</strain>
        <tissue evidence="1">Liver</tissue>
    </source>
</reference>